<accession>A0A3N4KRU1</accession>
<name>A0A3N4KRU1_9PEZI</name>
<gene>
    <name evidence="4" type="ORF">P167DRAFT_605197</name>
</gene>
<evidence type="ECO:0000256" key="1">
    <source>
        <dbReference type="SAM" id="MobiDB-lite"/>
    </source>
</evidence>
<dbReference type="Pfam" id="PF14330">
    <property type="entry name" value="DUF4387"/>
    <property type="match status" value="1"/>
</dbReference>
<protein>
    <recommendedName>
        <fullName evidence="6">DUF1446-domain-containing protein</fullName>
    </recommendedName>
</protein>
<organism evidence="4 5">
    <name type="scientific">Morchella conica CCBAS932</name>
    <dbReference type="NCBI Taxonomy" id="1392247"/>
    <lineage>
        <taxon>Eukaryota</taxon>
        <taxon>Fungi</taxon>
        <taxon>Dikarya</taxon>
        <taxon>Ascomycota</taxon>
        <taxon>Pezizomycotina</taxon>
        <taxon>Pezizomycetes</taxon>
        <taxon>Pezizales</taxon>
        <taxon>Morchellaceae</taxon>
        <taxon>Morchella</taxon>
    </lineage>
</organism>
<evidence type="ECO:0000313" key="5">
    <source>
        <dbReference type="Proteomes" id="UP000277580"/>
    </source>
</evidence>
<dbReference type="InterPro" id="IPR025496">
    <property type="entry name" value="DUF4387"/>
</dbReference>
<dbReference type="Proteomes" id="UP000277580">
    <property type="component" value="Unassembled WGS sequence"/>
</dbReference>
<keyword evidence="5" id="KW-1185">Reference proteome</keyword>
<dbReference type="Pfam" id="PF07287">
    <property type="entry name" value="AtuA"/>
    <property type="match status" value="1"/>
</dbReference>
<dbReference type="InterPro" id="IPR010839">
    <property type="entry name" value="AtuA_N"/>
</dbReference>
<dbReference type="AlphaFoldDB" id="A0A3N4KRU1"/>
<sequence length="625" mass="67147">MSGNCSNGSSQEVKILTPIGMLGYGLSTPLLISSILTHRPNAIIMDSGSTDSGPQKLALGQTTTPKASYVRDLTPLLAACHKYKLPVIISSCGGDGSNDHVDLFLNIVNALSEKHGYSFKVLTLYTEIPKPTILQHLAAGKISPCGPVHALTPELLDETPQVVAQIGHESILAAMESYPDFDIILTGRAYDPAPYAAFCSFKSGGRIGLGVSYHMGKIMECGGLCAVPKCKSALATVRENSFDIMPLDEGSRCTTLSVAAHTLYEKARPDILLGPGGYLDLTVSDYKELPDGKSVRVQGGLFVPAPAGKYTLKLEGARSCGYRSIFIGGIRDPILIAQIEGFLQKVEKYVTAQNPGVEYKILFHTYGKDGVMGAFEPVIEPSPHELCIIGEVQAETQELATLICSTARVACVHGPYPGQLATAGNMAMPFSPLDIEMGAVCEFSVYHLMVVEDPDSFVKTVVVDINSRKEPRIEDEDVDGQSAAGPEKNSVHSAPRPSPPVPEKENNNGKPVYLSDAAKVIRSKNAGPFELTLDVMFPATSAHIYHKIKAADPPVLSAGVIAELYQMKGREDEVVAVWWDQALAFKATIPRPRPSGGFGERDVHASQFHAPLLGVKIDHLNLDLE</sequence>
<feature type="region of interest" description="Disordered" evidence="1">
    <location>
        <begin position="471"/>
        <end position="510"/>
    </location>
</feature>
<dbReference type="EMBL" id="ML119124">
    <property type="protein sequence ID" value="RPB13263.1"/>
    <property type="molecule type" value="Genomic_DNA"/>
</dbReference>
<dbReference type="OrthoDB" id="5863171at2759"/>
<evidence type="ECO:0008006" key="6">
    <source>
        <dbReference type="Google" id="ProtNLM"/>
    </source>
</evidence>
<evidence type="ECO:0000259" key="2">
    <source>
        <dbReference type="Pfam" id="PF07287"/>
    </source>
</evidence>
<proteinExistence type="predicted"/>
<feature type="domain" description="DUF4387" evidence="3">
    <location>
        <begin position="514"/>
        <end position="615"/>
    </location>
</feature>
<dbReference type="STRING" id="1392247.A0A3N4KRU1"/>
<reference evidence="4 5" key="1">
    <citation type="journal article" date="2018" name="Nat. Ecol. Evol.">
        <title>Pezizomycetes genomes reveal the molecular basis of ectomycorrhizal truffle lifestyle.</title>
        <authorList>
            <person name="Murat C."/>
            <person name="Payen T."/>
            <person name="Noel B."/>
            <person name="Kuo A."/>
            <person name="Morin E."/>
            <person name="Chen J."/>
            <person name="Kohler A."/>
            <person name="Krizsan K."/>
            <person name="Balestrini R."/>
            <person name="Da Silva C."/>
            <person name="Montanini B."/>
            <person name="Hainaut M."/>
            <person name="Levati E."/>
            <person name="Barry K.W."/>
            <person name="Belfiori B."/>
            <person name="Cichocki N."/>
            <person name="Clum A."/>
            <person name="Dockter R.B."/>
            <person name="Fauchery L."/>
            <person name="Guy J."/>
            <person name="Iotti M."/>
            <person name="Le Tacon F."/>
            <person name="Lindquist E.A."/>
            <person name="Lipzen A."/>
            <person name="Malagnac F."/>
            <person name="Mello A."/>
            <person name="Molinier V."/>
            <person name="Miyauchi S."/>
            <person name="Poulain J."/>
            <person name="Riccioni C."/>
            <person name="Rubini A."/>
            <person name="Sitrit Y."/>
            <person name="Splivallo R."/>
            <person name="Traeger S."/>
            <person name="Wang M."/>
            <person name="Zifcakova L."/>
            <person name="Wipf D."/>
            <person name="Zambonelli A."/>
            <person name="Paolocci F."/>
            <person name="Nowrousian M."/>
            <person name="Ottonello S."/>
            <person name="Baldrian P."/>
            <person name="Spatafora J.W."/>
            <person name="Henrissat B."/>
            <person name="Nagy L.G."/>
            <person name="Aury J.M."/>
            <person name="Wincker P."/>
            <person name="Grigoriev I.V."/>
            <person name="Bonfante P."/>
            <person name="Martin F.M."/>
        </authorList>
    </citation>
    <scope>NUCLEOTIDE SEQUENCE [LARGE SCALE GENOMIC DNA]</scope>
    <source>
        <strain evidence="4 5">CCBAS932</strain>
    </source>
</reference>
<feature type="domain" description="Acyclic terpene utilisation N-terminal" evidence="2">
    <location>
        <begin position="69"/>
        <end position="418"/>
    </location>
</feature>
<evidence type="ECO:0000259" key="3">
    <source>
        <dbReference type="Pfam" id="PF14330"/>
    </source>
</evidence>
<evidence type="ECO:0000313" key="4">
    <source>
        <dbReference type="EMBL" id="RPB13263.1"/>
    </source>
</evidence>
<dbReference type="InParanoid" id="A0A3N4KRU1"/>